<organism evidence="8 9">
    <name type="scientific">Salinisphaera aquimarina</name>
    <dbReference type="NCBI Taxonomy" id="2094031"/>
    <lineage>
        <taxon>Bacteria</taxon>
        <taxon>Pseudomonadati</taxon>
        <taxon>Pseudomonadota</taxon>
        <taxon>Gammaproteobacteria</taxon>
        <taxon>Salinisphaerales</taxon>
        <taxon>Salinisphaeraceae</taxon>
        <taxon>Salinisphaera</taxon>
    </lineage>
</organism>
<evidence type="ECO:0000256" key="5">
    <source>
        <dbReference type="ARBA" id="ARBA00022989"/>
    </source>
</evidence>
<feature type="transmembrane region" description="Helical" evidence="7">
    <location>
        <begin position="62"/>
        <end position="83"/>
    </location>
</feature>
<protein>
    <submittedName>
        <fullName evidence="8">MATE family efflux transporter</fullName>
    </submittedName>
</protein>
<evidence type="ECO:0000256" key="3">
    <source>
        <dbReference type="ARBA" id="ARBA00022475"/>
    </source>
</evidence>
<feature type="transmembrane region" description="Helical" evidence="7">
    <location>
        <begin position="213"/>
        <end position="235"/>
    </location>
</feature>
<evidence type="ECO:0000256" key="7">
    <source>
        <dbReference type="SAM" id="Phobius"/>
    </source>
</evidence>
<accession>A0ABV7EQG6</accession>
<dbReference type="PANTHER" id="PTHR43549">
    <property type="entry name" value="MULTIDRUG RESISTANCE PROTEIN YPNP-RELATED"/>
    <property type="match status" value="1"/>
</dbReference>
<feature type="transmembrane region" description="Helical" evidence="7">
    <location>
        <begin position="21"/>
        <end position="42"/>
    </location>
</feature>
<feature type="transmembrane region" description="Helical" evidence="7">
    <location>
        <begin position="419"/>
        <end position="443"/>
    </location>
</feature>
<dbReference type="InterPro" id="IPR052031">
    <property type="entry name" value="Membrane_Transporter-Flippase"/>
</dbReference>
<feature type="transmembrane region" description="Helical" evidence="7">
    <location>
        <begin position="394"/>
        <end position="413"/>
    </location>
</feature>
<keyword evidence="5 7" id="KW-1133">Transmembrane helix</keyword>
<evidence type="ECO:0000256" key="4">
    <source>
        <dbReference type="ARBA" id="ARBA00022692"/>
    </source>
</evidence>
<dbReference type="InterPro" id="IPR048279">
    <property type="entry name" value="MdtK-like"/>
</dbReference>
<comment type="caution">
    <text evidence="8">The sequence shown here is derived from an EMBL/GenBank/DDBJ whole genome shotgun (WGS) entry which is preliminary data.</text>
</comment>
<evidence type="ECO:0000313" key="8">
    <source>
        <dbReference type="EMBL" id="MFC3104113.1"/>
    </source>
</evidence>
<name>A0ABV7EQG6_9GAMM</name>
<feature type="transmembrane region" description="Helical" evidence="7">
    <location>
        <begin position="247"/>
        <end position="275"/>
    </location>
</feature>
<evidence type="ECO:0000256" key="6">
    <source>
        <dbReference type="ARBA" id="ARBA00023136"/>
    </source>
</evidence>
<feature type="transmembrane region" description="Helical" evidence="7">
    <location>
        <begin position="103"/>
        <end position="121"/>
    </location>
</feature>
<evidence type="ECO:0000256" key="2">
    <source>
        <dbReference type="ARBA" id="ARBA00022448"/>
    </source>
</evidence>
<proteinExistence type="predicted"/>
<dbReference type="PANTHER" id="PTHR43549:SF3">
    <property type="entry name" value="MULTIDRUG RESISTANCE PROTEIN YPNP-RELATED"/>
    <property type="match status" value="1"/>
</dbReference>
<feature type="transmembrane region" description="Helical" evidence="7">
    <location>
        <begin position="295"/>
        <end position="314"/>
    </location>
</feature>
<keyword evidence="4 7" id="KW-0812">Transmembrane</keyword>
<evidence type="ECO:0000313" key="9">
    <source>
        <dbReference type="Proteomes" id="UP001595462"/>
    </source>
</evidence>
<dbReference type="Proteomes" id="UP001595462">
    <property type="component" value="Unassembled WGS sequence"/>
</dbReference>
<sequence>MSSAAATRGGVRLDEGSIPRHLIALSLPMVWGILAMIAYNVADTFFVARLGTAPLAALSFTFPVVMTVFSLALGLGIGTASVISRTVGRGDREEVRRLTTDSLWLSTAIVLVFMVAGLATIEPLFSLLGADNETLPLIVDYMQIWYLGAPFVIVPMIANNAMRACGNARLPSYIMIGSAGLNFILDPIFIFGLGPIPALGIQGAAIASLIARFAGLVLALAALHFQMQLIVWALPTLRQLLDSGRRVAVIALPAAATNMVNPIAVAVVTAVVAWYGPAAVAGFGVATRIEAISVVPLLALTAGLAPFIGQNWGASDAERVRAAMRIGAFFCLVWGLGVALLLFVLAPHIVALFNAQPATASAAVTYLRIVPPTFAAYGVLICVNAAFNAVGRPMIATLIMLGRTFGLFVPLAALGGWLFGLWAVFAAAALANLVLGITAYVIAQRRLTEV</sequence>
<comment type="subcellular location">
    <subcellularLocation>
        <location evidence="1">Cell inner membrane</location>
        <topology evidence="1">Multi-pass membrane protein</topology>
    </subcellularLocation>
</comment>
<dbReference type="PIRSF" id="PIRSF006603">
    <property type="entry name" value="DinF"/>
    <property type="match status" value="1"/>
</dbReference>
<feature type="transmembrane region" description="Helical" evidence="7">
    <location>
        <begin position="141"/>
        <end position="158"/>
    </location>
</feature>
<keyword evidence="6 7" id="KW-0472">Membrane</keyword>
<dbReference type="Pfam" id="PF01554">
    <property type="entry name" value="MatE"/>
    <property type="match status" value="2"/>
</dbReference>
<keyword evidence="3" id="KW-1003">Cell membrane</keyword>
<feature type="transmembrane region" description="Helical" evidence="7">
    <location>
        <begin position="170"/>
        <end position="193"/>
    </location>
</feature>
<keyword evidence="9" id="KW-1185">Reference proteome</keyword>
<dbReference type="InterPro" id="IPR002528">
    <property type="entry name" value="MATE_fam"/>
</dbReference>
<gene>
    <name evidence="8" type="ORF">ACFOSU_09425</name>
</gene>
<reference evidence="9" key="1">
    <citation type="journal article" date="2019" name="Int. J. Syst. Evol. Microbiol.">
        <title>The Global Catalogue of Microorganisms (GCM) 10K type strain sequencing project: providing services to taxonomists for standard genome sequencing and annotation.</title>
        <authorList>
            <consortium name="The Broad Institute Genomics Platform"/>
            <consortium name="The Broad Institute Genome Sequencing Center for Infectious Disease"/>
            <person name="Wu L."/>
            <person name="Ma J."/>
        </authorList>
    </citation>
    <scope>NUCLEOTIDE SEQUENCE [LARGE SCALE GENOMIC DNA]</scope>
    <source>
        <strain evidence="9">KCTC 52640</strain>
    </source>
</reference>
<feature type="transmembrane region" description="Helical" evidence="7">
    <location>
        <begin position="369"/>
        <end position="387"/>
    </location>
</feature>
<keyword evidence="2" id="KW-0813">Transport</keyword>
<evidence type="ECO:0000256" key="1">
    <source>
        <dbReference type="ARBA" id="ARBA00004429"/>
    </source>
</evidence>
<feature type="transmembrane region" description="Helical" evidence="7">
    <location>
        <begin position="326"/>
        <end position="349"/>
    </location>
</feature>
<dbReference type="NCBIfam" id="TIGR00797">
    <property type="entry name" value="matE"/>
    <property type="match status" value="1"/>
</dbReference>
<dbReference type="RefSeq" id="WP_380688780.1">
    <property type="nucleotide sequence ID" value="NZ_JBHRSS010000003.1"/>
</dbReference>
<dbReference type="EMBL" id="JBHRSS010000003">
    <property type="protein sequence ID" value="MFC3104113.1"/>
    <property type="molecule type" value="Genomic_DNA"/>
</dbReference>